<dbReference type="Gene3D" id="3.60.15.10">
    <property type="entry name" value="Ribonuclease Z/Hydroxyacylglutathione hydrolase-like"/>
    <property type="match status" value="1"/>
</dbReference>
<dbReference type="SUPFAM" id="SSF56281">
    <property type="entry name" value="Metallo-hydrolase/oxidoreductase"/>
    <property type="match status" value="1"/>
</dbReference>
<dbReference type="InterPro" id="IPR036866">
    <property type="entry name" value="RibonucZ/Hydroxyglut_hydro"/>
</dbReference>
<dbReference type="KEGG" id="apra:G3A50_04880"/>
<name>A0A6P1YMV7_9HYPH</name>
<evidence type="ECO:0000313" key="1">
    <source>
        <dbReference type="EMBL" id="QIB33114.1"/>
    </source>
</evidence>
<proteinExistence type="predicted"/>
<keyword evidence="1" id="KW-0378">Hydrolase</keyword>
<dbReference type="EMBL" id="CP048630">
    <property type="protein sequence ID" value="QIB33114.1"/>
    <property type="molecule type" value="Genomic_DNA"/>
</dbReference>
<evidence type="ECO:0000313" key="2">
    <source>
        <dbReference type="Proteomes" id="UP000464751"/>
    </source>
</evidence>
<accession>A0A6P1YMV7</accession>
<reference evidence="1 2" key="1">
    <citation type="submission" date="2020-02" db="EMBL/GenBank/DDBJ databases">
        <authorList>
            <person name="Li G."/>
        </authorList>
    </citation>
    <scope>NUCLEOTIDE SEQUENCE [LARGE SCALE GENOMIC DNA]</scope>
    <source>
        <strain evidence="1 2">DSM 102029</strain>
    </source>
</reference>
<dbReference type="GO" id="GO:0016787">
    <property type="term" value="F:hydrolase activity"/>
    <property type="evidence" value="ECO:0007669"/>
    <property type="project" value="UniProtKB-KW"/>
</dbReference>
<keyword evidence="2" id="KW-1185">Reference proteome</keyword>
<sequence length="300" mass="32479">MPDHPANVTEIVPGQLFAVAGFVPAQRSTSWIMPGLTGQLAVPCYVLRDGDEALIVDSGLAIHRDELFRGLDAVLAGTTHRAFAMTRREPDSIINLPMLVQRYQVSPVYCGGALNPVDFFERVDQRNTELHIHAIARTGVTWVSPSETIAVGRLRVDMVRTRLCVLPKTHIVEHATGTLFGSDSWGSLTQPATGAVDIVRQEDARLDRAALAGYLAHKFDWLLGIDTSLVADDVASLAMRYAVQRICPGYGAVIEGASLSRRVIQETAAAIHLLAREPMAQRLSVADGEALSRAVEGLPA</sequence>
<dbReference type="Proteomes" id="UP000464751">
    <property type="component" value="Chromosome"/>
</dbReference>
<dbReference type="AlphaFoldDB" id="A0A6P1YMV7"/>
<organism evidence="1 2">
    <name type="scientific">Ancylobacter pratisalsi</name>
    <dbReference type="NCBI Taxonomy" id="1745854"/>
    <lineage>
        <taxon>Bacteria</taxon>
        <taxon>Pseudomonadati</taxon>
        <taxon>Pseudomonadota</taxon>
        <taxon>Alphaproteobacteria</taxon>
        <taxon>Hyphomicrobiales</taxon>
        <taxon>Xanthobacteraceae</taxon>
        <taxon>Ancylobacter</taxon>
    </lineage>
</organism>
<protein>
    <submittedName>
        <fullName evidence="1">MBL fold metallo-hydrolase</fullName>
    </submittedName>
</protein>
<dbReference type="RefSeq" id="WP_163074212.1">
    <property type="nucleotide sequence ID" value="NZ_CP048630.1"/>
</dbReference>
<gene>
    <name evidence="1" type="ORF">G3A50_04880</name>
</gene>